<accession>A0A4D4L1L6</accession>
<feature type="compositionally biased region" description="Low complexity" evidence="5">
    <location>
        <begin position="81"/>
        <end position="113"/>
    </location>
</feature>
<comment type="caution">
    <text evidence="6">The sequence shown here is derived from an EMBL/GenBank/DDBJ whole genome shotgun (WGS) entry which is preliminary data.</text>
</comment>
<protein>
    <submittedName>
        <fullName evidence="6">Uncharacterized protein</fullName>
    </submittedName>
</protein>
<evidence type="ECO:0000256" key="1">
    <source>
        <dbReference type="ARBA" id="ARBA00022448"/>
    </source>
</evidence>
<keyword evidence="7" id="KW-1185">Reference proteome</keyword>
<evidence type="ECO:0000256" key="2">
    <source>
        <dbReference type="ARBA" id="ARBA00022737"/>
    </source>
</evidence>
<dbReference type="GO" id="GO:0005524">
    <property type="term" value="F:ATP binding"/>
    <property type="evidence" value="ECO:0007669"/>
    <property type="project" value="UniProtKB-KW"/>
</dbReference>
<reference evidence="6 7" key="1">
    <citation type="journal article" date="2020" name="Int. J. Syst. Evol. Microbiol.">
        <title>Reclassification of Streptomyces castelarensis and Streptomyces sporoclivatus as later heterotypic synonyms of Streptomyces antimycoticus.</title>
        <authorList>
            <person name="Komaki H."/>
            <person name="Tamura T."/>
        </authorList>
    </citation>
    <scope>NUCLEOTIDE SEQUENCE [LARGE SCALE GENOMIC DNA]</scope>
    <source>
        <strain evidence="6 7">NBRC 13459</strain>
    </source>
</reference>
<dbReference type="InterPro" id="IPR027417">
    <property type="entry name" value="P-loop_NTPase"/>
</dbReference>
<proteinExistence type="predicted"/>
<gene>
    <name evidence="6" type="ORF">SVIO_049570</name>
</gene>
<name>A0A4D4L1L6_STRVO</name>
<dbReference type="EMBL" id="BJHW01000001">
    <property type="protein sequence ID" value="GDY54334.1"/>
    <property type="molecule type" value="Genomic_DNA"/>
</dbReference>
<evidence type="ECO:0000256" key="4">
    <source>
        <dbReference type="ARBA" id="ARBA00022840"/>
    </source>
</evidence>
<dbReference type="Gene3D" id="3.40.50.300">
    <property type="entry name" value="P-loop containing nucleotide triphosphate hydrolases"/>
    <property type="match status" value="1"/>
</dbReference>
<dbReference type="AlphaFoldDB" id="A0A4D4L1L6"/>
<dbReference type="InterPro" id="IPR050107">
    <property type="entry name" value="ABC_carbohydrate_import_ATPase"/>
</dbReference>
<keyword evidence="3" id="KW-0547">Nucleotide-binding</keyword>
<organism evidence="6 7">
    <name type="scientific">Streptomyces violaceusniger</name>
    <dbReference type="NCBI Taxonomy" id="68280"/>
    <lineage>
        <taxon>Bacteria</taxon>
        <taxon>Bacillati</taxon>
        <taxon>Actinomycetota</taxon>
        <taxon>Actinomycetes</taxon>
        <taxon>Kitasatosporales</taxon>
        <taxon>Streptomycetaceae</taxon>
        <taxon>Streptomyces</taxon>
        <taxon>Streptomyces violaceusniger group</taxon>
    </lineage>
</organism>
<evidence type="ECO:0000313" key="7">
    <source>
        <dbReference type="Proteomes" id="UP000301309"/>
    </source>
</evidence>
<evidence type="ECO:0000256" key="5">
    <source>
        <dbReference type="SAM" id="MobiDB-lite"/>
    </source>
</evidence>
<dbReference type="PANTHER" id="PTHR43790:SF9">
    <property type="entry name" value="GALACTOFURANOSE TRANSPORTER ATP-BINDING PROTEIN YTFR"/>
    <property type="match status" value="1"/>
</dbReference>
<dbReference type="SUPFAM" id="SSF52540">
    <property type="entry name" value="P-loop containing nucleoside triphosphate hydrolases"/>
    <property type="match status" value="1"/>
</dbReference>
<sequence>MGAQAQIWDQIRAARRDGLAVLLISADLDELIGLSDTLRVMYRGRLVADADPATITPEELGSAMTGAASGHLEGPADDGTEAASGAEAGAASGAEAGTATDAGAEAATGGEDR</sequence>
<feature type="region of interest" description="Disordered" evidence="5">
    <location>
        <begin position="58"/>
        <end position="113"/>
    </location>
</feature>
<keyword evidence="1" id="KW-0813">Transport</keyword>
<keyword evidence="4" id="KW-0067">ATP-binding</keyword>
<evidence type="ECO:0000313" key="6">
    <source>
        <dbReference type="EMBL" id="GDY54334.1"/>
    </source>
</evidence>
<dbReference type="PANTHER" id="PTHR43790">
    <property type="entry name" value="CARBOHYDRATE TRANSPORT ATP-BINDING PROTEIN MG119-RELATED"/>
    <property type="match status" value="1"/>
</dbReference>
<evidence type="ECO:0000256" key="3">
    <source>
        <dbReference type="ARBA" id="ARBA00022741"/>
    </source>
</evidence>
<dbReference type="Proteomes" id="UP000301309">
    <property type="component" value="Unassembled WGS sequence"/>
</dbReference>
<keyword evidence="2" id="KW-0677">Repeat</keyword>